<evidence type="ECO:0000313" key="2">
    <source>
        <dbReference type="EMBL" id="NDU95814.1"/>
    </source>
</evidence>
<proteinExistence type="predicted"/>
<feature type="compositionally biased region" description="Acidic residues" evidence="1">
    <location>
        <begin position="36"/>
        <end position="57"/>
    </location>
</feature>
<protein>
    <submittedName>
        <fullName evidence="2">Uncharacterized protein</fullName>
    </submittedName>
</protein>
<name>A0A6L9L5R7_9BACT</name>
<organism evidence="2 3">
    <name type="scientific">Spirosoma terrae</name>
    <dbReference type="NCBI Taxonomy" id="1968276"/>
    <lineage>
        <taxon>Bacteria</taxon>
        <taxon>Pseudomonadati</taxon>
        <taxon>Bacteroidota</taxon>
        <taxon>Cytophagia</taxon>
        <taxon>Cytophagales</taxon>
        <taxon>Cytophagaceae</taxon>
        <taxon>Spirosoma</taxon>
    </lineage>
</organism>
<dbReference type="EMBL" id="JAAFZH010000005">
    <property type="protein sequence ID" value="NDU95814.1"/>
    <property type="molecule type" value="Genomic_DNA"/>
</dbReference>
<evidence type="ECO:0000256" key="1">
    <source>
        <dbReference type="SAM" id="MobiDB-lite"/>
    </source>
</evidence>
<reference evidence="2 3" key="1">
    <citation type="submission" date="2020-02" db="EMBL/GenBank/DDBJ databases">
        <title>Draft genome sequence of two Spirosoma agri KCTC 52727 and Spirosoma terrae KCTC 52035.</title>
        <authorList>
            <person name="Rojas J."/>
            <person name="Ambika Manirajan B."/>
            <person name="Suarez C."/>
            <person name="Ratering S."/>
            <person name="Schnell S."/>
        </authorList>
    </citation>
    <scope>NUCLEOTIDE SEQUENCE [LARGE SCALE GENOMIC DNA]</scope>
    <source>
        <strain evidence="2 3">KCTC 52035</strain>
    </source>
</reference>
<dbReference type="Proteomes" id="UP000474175">
    <property type="component" value="Unassembled WGS sequence"/>
</dbReference>
<dbReference type="AlphaFoldDB" id="A0A6L9L5R7"/>
<sequence>MENEEKEDIIRAKQAISPAGLGDQSVEGTSGPGSEIDPEELAPDALEDEYMDGDEPGDNVRMMHPNRNPNPKPDIDKPPYS</sequence>
<dbReference type="RefSeq" id="WP_163948617.1">
    <property type="nucleotide sequence ID" value="NZ_JAAFZH010000005.1"/>
</dbReference>
<feature type="region of interest" description="Disordered" evidence="1">
    <location>
        <begin position="1"/>
        <end position="81"/>
    </location>
</feature>
<comment type="caution">
    <text evidence="2">The sequence shown here is derived from an EMBL/GenBank/DDBJ whole genome shotgun (WGS) entry which is preliminary data.</text>
</comment>
<evidence type="ECO:0000313" key="3">
    <source>
        <dbReference type="Proteomes" id="UP000474175"/>
    </source>
</evidence>
<gene>
    <name evidence="2" type="ORF">GK108_13100</name>
</gene>
<keyword evidence="3" id="KW-1185">Reference proteome</keyword>
<accession>A0A6L9L5R7</accession>